<reference evidence="7" key="1">
    <citation type="submission" date="2025-08" db="UniProtKB">
        <authorList>
            <consortium name="RefSeq"/>
        </authorList>
    </citation>
    <scope>IDENTIFICATION</scope>
    <source>
        <tissue evidence="7">Testes</tissue>
    </source>
</reference>
<dbReference type="Pfam" id="PF20706">
    <property type="entry name" value="GT4-conflict"/>
    <property type="match status" value="1"/>
</dbReference>
<keyword evidence="1" id="KW-0433">Leucine-rich repeat</keyword>
<evidence type="ECO:0000256" key="1">
    <source>
        <dbReference type="ARBA" id="ARBA00022614"/>
    </source>
</evidence>
<sequence>MQNFFSLLFFGMLVTQESGFGSSIFWHANPVTLSVVALLFVRNWQSKTPFVTGLNLGGSLTRASATTFGMFFVVAGCSQAAHKHTGDFNLQLAFLMSCLTNHYCTEDQNDPSNIPGILFVYSSWEIERCGLDGFHVTLAKYLAKNTSCRYRVYSTVLEVNDEQRSDAENGNIYLIEPRKKRLKSSPSIDWFVLHESLFPSLKYLYITHVVGYSLKTAIAAATIQEEVFSDAKLLLINHVLPYPVDGIDSDTLEDEIDELVYKAAAFISIGPTLYNEYQNIFRLPELRDKPHVKLLPLPSNIFLETKVPELLYDEKQPYYISTHGHFFHPRTRNVAAKSIGEVADLFEKTKKPNPILMILCVSDELDISTLKAINETVESSNYLIRLHPSCLTNNYLKYLKQSHLCIIPEINSEYSFAGIEAVAVGVPVLVAEQSQIAAFIEEVFVISNTLIDWQSMIVKNPLESWEVEIRNTLLYLNLSWDKSAELREIFITSDIISESYKEVVALLDDILIQDTTINECPECSCKSCLKLTVRCVLNTTNSESSTLTRINPDNVQHSHWLWKCTDIITQLTINNRDYQEELECAVQNKCSAIILGYKEGSLIIYITFPNLFSLYTFQGIVTSGTLAKEFEKFLISEKMRYESVLLNIPYMLNISYDEEEFKSLVKYFINRDGGNSIFSYINTNVKDSVRVNIDEYEEEFMSVEDLHNLILKKEASHKKNVNDRHHTSMKDASCRVTEQYCEVKEESSCYQYIIILVLIVLVNLICIAYFIWWRITRPRHSSKKSLLKHACEEEQKIFTDARVETITKSYLNEERQAGLAYLNLMPTRWPSTSEIQLFTERFIQSKPADKKTVQPQFSAEVASTSTYTQCNISIVLIDTATYVETELDLSYGKHKSIDLSRLGLYKHLRILNLSGNGLTIVPQEIGECHELQKLNLSFNKFAKIPDSLCALEQLTELYMESNALTAIPDEISKLKNLKILNLNNNNIAKIPDSLGALEQLTDLNMGFNALTTIPS</sequence>
<name>A0ABM0MTE9_SACKO</name>
<dbReference type="PROSITE" id="PS51450">
    <property type="entry name" value="LRR"/>
    <property type="match status" value="2"/>
</dbReference>
<dbReference type="SMART" id="SM00369">
    <property type="entry name" value="LRR_TYP"/>
    <property type="match status" value="4"/>
</dbReference>
<evidence type="ECO:0000259" key="5">
    <source>
        <dbReference type="Pfam" id="PF23598"/>
    </source>
</evidence>
<feature type="domain" description="Disease resistance R13L4/SHOC-2-like LRR" evidence="5">
    <location>
        <begin position="887"/>
        <end position="1008"/>
    </location>
</feature>
<keyword evidence="6" id="KW-1185">Reference proteome</keyword>
<dbReference type="InterPro" id="IPR001611">
    <property type="entry name" value="Leu-rich_rpt"/>
</dbReference>
<evidence type="ECO:0000256" key="4">
    <source>
        <dbReference type="SAM" id="SignalP"/>
    </source>
</evidence>
<keyword evidence="4" id="KW-0732">Signal</keyword>
<evidence type="ECO:0000256" key="3">
    <source>
        <dbReference type="SAM" id="Phobius"/>
    </source>
</evidence>
<dbReference type="InterPro" id="IPR003591">
    <property type="entry name" value="Leu-rich_rpt_typical-subtyp"/>
</dbReference>
<gene>
    <name evidence="7" type="primary">LOC102801620</name>
</gene>
<dbReference type="Proteomes" id="UP000694865">
    <property type="component" value="Unplaced"/>
</dbReference>
<proteinExistence type="predicted"/>
<keyword evidence="2" id="KW-0677">Repeat</keyword>
<feature type="signal peptide" evidence="4">
    <location>
        <begin position="1"/>
        <end position="19"/>
    </location>
</feature>
<dbReference type="InterPro" id="IPR055414">
    <property type="entry name" value="LRR_R13L4/SHOC2-like"/>
</dbReference>
<accession>A0ABM0MTE9</accession>
<dbReference type="Gene3D" id="3.40.50.2000">
    <property type="entry name" value="Glycogen Phosphorylase B"/>
    <property type="match status" value="2"/>
</dbReference>
<dbReference type="InterPro" id="IPR032675">
    <property type="entry name" value="LRR_dom_sf"/>
</dbReference>
<organism evidence="6 7">
    <name type="scientific">Saccoglossus kowalevskii</name>
    <name type="common">Acorn worm</name>
    <dbReference type="NCBI Taxonomy" id="10224"/>
    <lineage>
        <taxon>Eukaryota</taxon>
        <taxon>Metazoa</taxon>
        <taxon>Hemichordata</taxon>
        <taxon>Enteropneusta</taxon>
        <taxon>Harrimaniidae</taxon>
        <taxon>Saccoglossus</taxon>
    </lineage>
</organism>
<dbReference type="PANTHER" id="PTHR48051">
    <property type="match status" value="1"/>
</dbReference>
<keyword evidence="3" id="KW-1133">Transmembrane helix</keyword>
<feature type="transmembrane region" description="Helical" evidence="3">
    <location>
        <begin position="750"/>
        <end position="773"/>
    </location>
</feature>
<evidence type="ECO:0000313" key="7">
    <source>
        <dbReference type="RefSeq" id="XP_006823290.1"/>
    </source>
</evidence>
<keyword evidence="3" id="KW-0812">Transmembrane</keyword>
<dbReference type="RefSeq" id="XP_006823290.1">
    <property type="nucleotide sequence ID" value="XM_006823227.1"/>
</dbReference>
<dbReference type="Gene3D" id="3.80.10.10">
    <property type="entry name" value="Ribonuclease Inhibitor"/>
    <property type="match status" value="1"/>
</dbReference>
<dbReference type="SUPFAM" id="SSF53756">
    <property type="entry name" value="UDP-Glycosyltransferase/glycogen phosphorylase"/>
    <property type="match status" value="1"/>
</dbReference>
<evidence type="ECO:0000256" key="2">
    <source>
        <dbReference type="ARBA" id="ARBA00022737"/>
    </source>
</evidence>
<protein>
    <submittedName>
        <fullName evidence="7">Uncharacterized protein LOC102801620</fullName>
    </submittedName>
</protein>
<dbReference type="Pfam" id="PF23598">
    <property type="entry name" value="LRR_14"/>
    <property type="match status" value="1"/>
</dbReference>
<feature type="non-terminal residue" evidence="7">
    <location>
        <position position="1015"/>
    </location>
</feature>
<dbReference type="PANTHER" id="PTHR48051:SF1">
    <property type="entry name" value="RAS SUPPRESSOR PROTEIN 1"/>
    <property type="match status" value="1"/>
</dbReference>
<keyword evidence="3" id="KW-0472">Membrane</keyword>
<feature type="chain" id="PRO_5046810545" evidence="4">
    <location>
        <begin position="20"/>
        <end position="1015"/>
    </location>
</feature>
<dbReference type="InterPro" id="IPR050216">
    <property type="entry name" value="LRR_domain-containing"/>
</dbReference>
<evidence type="ECO:0000313" key="6">
    <source>
        <dbReference type="Proteomes" id="UP000694865"/>
    </source>
</evidence>
<dbReference type="SUPFAM" id="SSF52058">
    <property type="entry name" value="L domain-like"/>
    <property type="match status" value="1"/>
</dbReference>
<dbReference type="GeneID" id="102801620"/>